<feature type="region of interest" description="Disordered" evidence="1">
    <location>
        <begin position="465"/>
        <end position="564"/>
    </location>
</feature>
<name>A0AAE1DCH5_9GAST</name>
<comment type="caution">
    <text evidence="3">The sequence shown here is derived from an EMBL/GenBank/DDBJ whole genome shotgun (WGS) entry which is preliminary data.</text>
</comment>
<dbReference type="PANTHER" id="PTHR12069">
    <property type="entry name" value="DNA-DIRECTED RNA POLYMERASES III 80 KDA POLYPEPTIDE RNA POLYMERASE III SUBUNIT 5"/>
    <property type="match status" value="1"/>
</dbReference>
<feature type="compositionally biased region" description="Basic residues" evidence="1">
    <location>
        <begin position="473"/>
        <end position="489"/>
    </location>
</feature>
<organism evidence="3 4">
    <name type="scientific">Elysia crispata</name>
    <name type="common">lettuce slug</name>
    <dbReference type="NCBI Taxonomy" id="231223"/>
    <lineage>
        <taxon>Eukaryota</taxon>
        <taxon>Metazoa</taxon>
        <taxon>Spiralia</taxon>
        <taxon>Lophotrochozoa</taxon>
        <taxon>Mollusca</taxon>
        <taxon>Gastropoda</taxon>
        <taxon>Heterobranchia</taxon>
        <taxon>Euthyneura</taxon>
        <taxon>Panpulmonata</taxon>
        <taxon>Sacoglossa</taxon>
        <taxon>Placobranchoidea</taxon>
        <taxon>Plakobranchidae</taxon>
        <taxon>Elysia</taxon>
    </lineage>
</organism>
<feature type="region of interest" description="Disordered" evidence="1">
    <location>
        <begin position="159"/>
        <end position="190"/>
    </location>
</feature>
<dbReference type="Pfam" id="PF04801">
    <property type="entry name" value="RPC5"/>
    <property type="match status" value="1"/>
</dbReference>
<dbReference type="GO" id="GO:0042797">
    <property type="term" value="P:tRNA transcription by RNA polymerase III"/>
    <property type="evidence" value="ECO:0007669"/>
    <property type="project" value="TreeGrafter"/>
</dbReference>
<dbReference type="EMBL" id="JAWDGP010004279">
    <property type="protein sequence ID" value="KAK3765644.1"/>
    <property type="molecule type" value="Genomic_DNA"/>
</dbReference>
<reference evidence="3" key="1">
    <citation type="journal article" date="2023" name="G3 (Bethesda)">
        <title>A reference genome for the long-term kleptoplast-retaining sea slug Elysia crispata morphotype clarki.</title>
        <authorList>
            <person name="Eastman K.E."/>
            <person name="Pendleton A.L."/>
            <person name="Shaikh M.A."/>
            <person name="Suttiyut T."/>
            <person name="Ogas R."/>
            <person name="Tomko P."/>
            <person name="Gavelis G."/>
            <person name="Widhalm J.R."/>
            <person name="Wisecaver J.H."/>
        </authorList>
    </citation>
    <scope>NUCLEOTIDE SEQUENCE</scope>
    <source>
        <strain evidence="3">ECLA1</strain>
    </source>
</reference>
<dbReference type="AlphaFoldDB" id="A0AAE1DCH5"/>
<dbReference type="PANTHER" id="PTHR12069:SF0">
    <property type="entry name" value="DNA-DIRECTED RNA POLYMERASE III SUBUNIT RPC5"/>
    <property type="match status" value="1"/>
</dbReference>
<keyword evidence="4" id="KW-1185">Reference proteome</keyword>
<evidence type="ECO:0000313" key="4">
    <source>
        <dbReference type="Proteomes" id="UP001283361"/>
    </source>
</evidence>
<proteinExistence type="predicted"/>
<evidence type="ECO:0000313" key="3">
    <source>
        <dbReference type="EMBL" id="KAK3765644.1"/>
    </source>
</evidence>
<sequence length="730" mass="82768">MAEDSDDDPVTDEIDVFLSKSLSDNLYLMQYPLRPKHMGYSHLDHLSARVKPKQKRVEIELALDTRSKNYSSSKGEQIALNVDGNLPQNAGDRVFSSSKMDKITLSCPPHTQSFSNCQYAIGLMKDGELHLTPLSAMVQMRPNFDYLDKADTRHRAEAANTSLGDGGESSQDETEEDPTPISMKVSRGESEEFKARRMASYEYVNQKREEERWIKMTYFSADSGPGDTERQQLQASDTPRVSQFKISAQEYLHALIPPSCEDKSEKPAMPDNVLSLNELRRLDLNDQIKALLTNVKVIRFNQLVSFLAPGTDHQAILRSLQNIAVLVQGCWVVKSELLYPDEGKEDTQRKKRLNSVVSPELLRRVRDYAMWKFTHCKFVVRKDISSIVQLPSDDVKEILEKMSRLKARSGWEFMYDYDREFCERFPEIVQRQRNKWALLFHSLEQHFKMPKDGDKKALEHEMVLLNQQPTERHRSRRLSSRSSPRKRTLSGRSQSDVSDMEQDAVADAKNLSNSSGTIGVKGRHFSGEGQQMNGIILAQNGGRRSRSNSHHSPSPGGGSSMGRRRMVGEVEKFELEDLSSSDMAVELERFVRDQLAQTTLLRMSVLRREMSLYTARCPSAHRALSGGVSNEAIEEAVCAVGGFRLNNQWPPNSKPEAIFSSLTGHGKIDQMKKILFGLFEESPKLRTNTFRTAIKSQGIEISENECKKFLKDHCDSFAATWYLKGAHPAS</sequence>
<feature type="domain" description="DNA-directed RNA polymerase III subunit RPC5 C-terminal" evidence="2">
    <location>
        <begin position="580"/>
        <end position="726"/>
    </location>
</feature>
<gene>
    <name evidence="3" type="ORF">RRG08_063681</name>
</gene>
<accession>A0AAE1DCH5</accession>
<dbReference type="InterPro" id="IPR045576">
    <property type="entry name" value="RPC5_C"/>
</dbReference>
<dbReference type="Pfam" id="PF19725">
    <property type="entry name" value="RPC5_C"/>
    <property type="match status" value="1"/>
</dbReference>
<dbReference type="InterPro" id="IPR006886">
    <property type="entry name" value="RNA_pol_III_Rpc5"/>
</dbReference>
<evidence type="ECO:0000259" key="2">
    <source>
        <dbReference type="Pfam" id="PF19725"/>
    </source>
</evidence>
<dbReference type="Proteomes" id="UP001283361">
    <property type="component" value="Unassembled WGS sequence"/>
</dbReference>
<evidence type="ECO:0000256" key="1">
    <source>
        <dbReference type="SAM" id="MobiDB-lite"/>
    </source>
</evidence>
<dbReference type="GO" id="GO:0005666">
    <property type="term" value="C:RNA polymerase III complex"/>
    <property type="evidence" value="ECO:0007669"/>
    <property type="project" value="TreeGrafter"/>
</dbReference>
<protein>
    <recommendedName>
        <fullName evidence="2">DNA-directed RNA polymerase III subunit RPC5 C-terminal domain-containing protein</fullName>
    </recommendedName>
</protein>